<reference evidence="1 2" key="1">
    <citation type="submission" date="2019-04" db="EMBL/GenBank/DDBJ databases">
        <authorList>
            <person name="Li J."/>
        </authorList>
    </citation>
    <scope>NUCLEOTIDE SEQUENCE [LARGE SCALE GENOMIC DNA]</scope>
    <source>
        <strain evidence="1 2">CCTCC AB2016182</strain>
    </source>
</reference>
<dbReference type="AlphaFoldDB" id="A0A4U0QLZ3"/>
<dbReference type="Proteomes" id="UP000306223">
    <property type="component" value="Unassembled WGS sequence"/>
</dbReference>
<accession>A0A4U0QLZ3</accession>
<organism evidence="1 2">
    <name type="scientific">Paracoccus hibiscisoli</name>
    <dbReference type="NCBI Taxonomy" id="2023261"/>
    <lineage>
        <taxon>Bacteria</taxon>
        <taxon>Pseudomonadati</taxon>
        <taxon>Pseudomonadota</taxon>
        <taxon>Alphaproteobacteria</taxon>
        <taxon>Rhodobacterales</taxon>
        <taxon>Paracoccaceae</taxon>
        <taxon>Paracoccus</taxon>
    </lineage>
</organism>
<protein>
    <submittedName>
        <fullName evidence="1">DUF1178 family protein</fullName>
    </submittedName>
</protein>
<evidence type="ECO:0000313" key="1">
    <source>
        <dbReference type="EMBL" id="TJZ82789.1"/>
    </source>
</evidence>
<gene>
    <name evidence="1" type="ORF">FA740_14380</name>
</gene>
<name>A0A4U0QLZ3_9RHOB</name>
<dbReference type="OrthoDB" id="9799894at2"/>
<dbReference type="InterPro" id="IPR009562">
    <property type="entry name" value="DUF1178"/>
</dbReference>
<dbReference type="EMBL" id="SUNH01000020">
    <property type="protein sequence ID" value="TJZ82789.1"/>
    <property type="molecule type" value="Genomic_DNA"/>
</dbReference>
<dbReference type="RefSeq" id="WP_136857463.1">
    <property type="nucleotide sequence ID" value="NZ_SUNH01000020.1"/>
</dbReference>
<proteinExistence type="predicted"/>
<sequence>MIRYALRCDEGHDFDGWFRSSDGFEAMRDAGHVTCAQCGTTRVDRALMAPAVTEKRPLTAPRNPAEAALDALRRKVEENSDYVGLSFAEEARAMHEGKRPARAIHGEARPEEARKLIEDGVPVAPLPFRPRQKAN</sequence>
<dbReference type="PIRSF" id="PIRSF032131">
    <property type="entry name" value="UCP032131"/>
    <property type="match status" value="1"/>
</dbReference>
<comment type="caution">
    <text evidence="1">The sequence shown here is derived from an EMBL/GenBank/DDBJ whole genome shotgun (WGS) entry which is preliminary data.</text>
</comment>
<evidence type="ECO:0000313" key="2">
    <source>
        <dbReference type="Proteomes" id="UP000306223"/>
    </source>
</evidence>
<dbReference type="Pfam" id="PF06676">
    <property type="entry name" value="DUF1178"/>
    <property type="match status" value="1"/>
</dbReference>
<keyword evidence="2" id="KW-1185">Reference proteome</keyword>